<dbReference type="OrthoDB" id="8421503at2"/>
<keyword evidence="4" id="KW-0963">Cytoplasm</keyword>
<dbReference type="SUPFAM" id="SSF55979">
    <property type="entry name" value="DNA clamp"/>
    <property type="match status" value="3"/>
</dbReference>
<dbReference type="InterPro" id="IPR022635">
    <property type="entry name" value="DNA_polIII_beta_C"/>
</dbReference>
<evidence type="ECO:0000256" key="1">
    <source>
        <dbReference type="ARBA" id="ARBA00004496"/>
    </source>
</evidence>
<evidence type="ECO:0000259" key="12">
    <source>
        <dbReference type="Pfam" id="PF00712"/>
    </source>
</evidence>
<keyword evidence="9" id="KW-0238">DNA-binding</keyword>
<evidence type="ECO:0000256" key="2">
    <source>
        <dbReference type="ARBA" id="ARBA00010752"/>
    </source>
</evidence>
<dbReference type="Pfam" id="PF00712">
    <property type="entry name" value="DNA_pol3_beta"/>
    <property type="match status" value="1"/>
</dbReference>
<keyword evidence="7" id="KW-0235">DNA replication</keyword>
<dbReference type="Gene3D" id="3.70.10.10">
    <property type="match status" value="1"/>
</dbReference>
<dbReference type="GO" id="GO:0005737">
    <property type="term" value="C:cytoplasm"/>
    <property type="evidence" value="ECO:0007669"/>
    <property type="project" value="UniProtKB-SubCell"/>
</dbReference>
<dbReference type="GO" id="GO:0003887">
    <property type="term" value="F:DNA-directed DNA polymerase activity"/>
    <property type="evidence" value="ECO:0007669"/>
    <property type="project" value="UniProtKB-KW"/>
</dbReference>
<dbReference type="AlphaFoldDB" id="A0A521CK19"/>
<dbReference type="InterPro" id="IPR022634">
    <property type="entry name" value="DNA_polIII_beta_N"/>
</dbReference>
<comment type="subcellular location">
    <subcellularLocation>
        <location evidence="1">Cytoplasm</location>
    </subcellularLocation>
</comment>
<dbReference type="RefSeq" id="WP_142935612.1">
    <property type="nucleotide sequence ID" value="NZ_FXTM01000013.1"/>
</dbReference>
<dbReference type="GO" id="GO:0006271">
    <property type="term" value="P:DNA strand elongation involved in DNA replication"/>
    <property type="evidence" value="ECO:0007669"/>
    <property type="project" value="TreeGrafter"/>
</dbReference>
<dbReference type="NCBIfam" id="TIGR00663">
    <property type="entry name" value="dnan"/>
    <property type="match status" value="1"/>
</dbReference>
<dbReference type="PANTHER" id="PTHR30478">
    <property type="entry name" value="DNA POLYMERASE III SUBUNIT BETA"/>
    <property type="match status" value="1"/>
</dbReference>
<dbReference type="PANTHER" id="PTHR30478:SF0">
    <property type="entry name" value="BETA SLIDING CLAMP"/>
    <property type="match status" value="1"/>
</dbReference>
<gene>
    <name evidence="15" type="ORF">SAMN06269117_11355</name>
</gene>
<evidence type="ECO:0000256" key="8">
    <source>
        <dbReference type="ARBA" id="ARBA00022932"/>
    </source>
</evidence>
<feature type="domain" description="DNA polymerase III beta sliding clamp C-terminal" evidence="14">
    <location>
        <begin position="250"/>
        <end position="375"/>
    </location>
</feature>
<evidence type="ECO:0000259" key="13">
    <source>
        <dbReference type="Pfam" id="PF02767"/>
    </source>
</evidence>
<dbReference type="Pfam" id="PF02767">
    <property type="entry name" value="DNA_pol3_beta_2"/>
    <property type="match status" value="1"/>
</dbReference>
<sequence length="377" mass="42785">MKVEVKRKDLSNALKKLLKTADLKGTIPILSCLLAELENGKLRLTTTNLEVTGWAEIPAKFQSEKGSFVFPIKRLEKIVSKAKGNSVVFEVRKGEEEREIIVDTGKTSFSFNEPHPVEEFPEISREFKPLLEMDTDTFLNISKKLLPFTSDDEAREILNSLYIEAKKDALHFIASNGHYLAWYRVDWEEPPDEEFQILIRRKVISLFKNFLSNSQSVEIGTFSDDAVGVRAGNYYLTWKTIEGTYPDWRAVVPEDNPNKVTFCRKTLLESIDEVSVLFEKDSFPCGKLEILKKELTLSAKELVDGKYQKAISKIEIDSNVSGEPATIGFNLNHLSTTLKTFSKETIKMLFNTSAISPVLFECSQEPELKVVVMPVKL</sequence>
<evidence type="ECO:0000256" key="5">
    <source>
        <dbReference type="ARBA" id="ARBA00022679"/>
    </source>
</evidence>
<dbReference type="GO" id="GO:0003677">
    <property type="term" value="F:DNA binding"/>
    <property type="evidence" value="ECO:0007669"/>
    <property type="project" value="UniProtKB-KW"/>
</dbReference>
<feature type="domain" description="DNA polymerase III beta sliding clamp central" evidence="13">
    <location>
        <begin position="149"/>
        <end position="247"/>
    </location>
</feature>
<evidence type="ECO:0000259" key="14">
    <source>
        <dbReference type="Pfam" id="PF02768"/>
    </source>
</evidence>
<dbReference type="GO" id="GO:0008408">
    <property type="term" value="F:3'-5' exonuclease activity"/>
    <property type="evidence" value="ECO:0007669"/>
    <property type="project" value="InterPro"/>
</dbReference>
<evidence type="ECO:0000313" key="15">
    <source>
        <dbReference type="EMBL" id="SMO59752.1"/>
    </source>
</evidence>
<evidence type="ECO:0000313" key="16">
    <source>
        <dbReference type="Proteomes" id="UP000317315"/>
    </source>
</evidence>
<evidence type="ECO:0000256" key="3">
    <source>
        <dbReference type="ARBA" id="ARBA00021035"/>
    </source>
</evidence>
<accession>A0A521CK19</accession>
<comment type="similarity">
    <text evidence="2">Belongs to the beta sliding clamp family.</text>
</comment>
<proteinExistence type="inferred from homology"/>
<dbReference type="GO" id="GO:0009360">
    <property type="term" value="C:DNA polymerase III complex"/>
    <property type="evidence" value="ECO:0007669"/>
    <property type="project" value="InterPro"/>
</dbReference>
<organism evidence="15 16">
    <name type="scientific">Balnearium lithotrophicum</name>
    <dbReference type="NCBI Taxonomy" id="223788"/>
    <lineage>
        <taxon>Bacteria</taxon>
        <taxon>Pseudomonadati</taxon>
        <taxon>Aquificota</taxon>
        <taxon>Aquificia</taxon>
        <taxon>Desulfurobacteriales</taxon>
        <taxon>Desulfurobacteriaceae</taxon>
        <taxon>Balnearium</taxon>
    </lineage>
</organism>
<evidence type="ECO:0000256" key="9">
    <source>
        <dbReference type="ARBA" id="ARBA00023125"/>
    </source>
</evidence>
<keyword evidence="5" id="KW-0808">Transferase</keyword>
<keyword evidence="16" id="KW-1185">Reference proteome</keyword>
<evidence type="ECO:0000256" key="6">
    <source>
        <dbReference type="ARBA" id="ARBA00022695"/>
    </source>
</evidence>
<reference evidence="15 16" key="1">
    <citation type="submission" date="2017-05" db="EMBL/GenBank/DDBJ databases">
        <authorList>
            <person name="Varghese N."/>
            <person name="Submissions S."/>
        </authorList>
    </citation>
    <scope>NUCLEOTIDE SEQUENCE [LARGE SCALE GENOMIC DNA]</scope>
    <source>
        <strain evidence="15 16">DSM 16304</strain>
    </source>
</reference>
<dbReference type="Proteomes" id="UP000317315">
    <property type="component" value="Unassembled WGS sequence"/>
</dbReference>
<dbReference type="Pfam" id="PF02768">
    <property type="entry name" value="DNA_pol3_beta_3"/>
    <property type="match status" value="1"/>
</dbReference>
<dbReference type="EMBL" id="FXTM01000013">
    <property type="protein sequence ID" value="SMO59752.1"/>
    <property type="molecule type" value="Genomic_DNA"/>
</dbReference>
<keyword evidence="6" id="KW-0548">Nucleotidyltransferase</keyword>
<evidence type="ECO:0000256" key="11">
    <source>
        <dbReference type="ARBA" id="ARBA00033276"/>
    </source>
</evidence>
<dbReference type="InterPro" id="IPR022637">
    <property type="entry name" value="DNA_polIII_beta_cen"/>
</dbReference>
<feature type="domain" description="DNA polymerase III beta sliding clamp N-terminal" evidence="12">
    <location>
        <begin position="1"/>
        <end position="123"/>
    </location>
</feature>
<evidence type="ECO:0000256" key="4">
    <source>
        <dbReference type="ARBA" id="ARBA00022490"/>
    </source>
</evidence>
<evidence type="ECO:0000256" key="7">
    <source>
        <dbReference type="ARBA" id="ARBA00022705"/>
    </source>
</evidence>
<dbReference type="InterPro" id="IPR001001">
    <property type="entry name" value="DNA_polIII_beta"/>
</dbReference>
<evidence type="ECO:0000256" key="10">
    <source>
        <dbReference type="ARBA" id="ARBA00030988"/>
    </source>
</evidence>
<dbReference type="CDD" id="cd00140">
    <property type="entry name" value="beta_clamp"/>
    <property type="match status" value="1"/>
</dbReference>
<name>A0A521CK19_9BACT</name>
<keyword evidence="8" id="KW-0239">DNA-directed DNA polymerase</keyword>
<protein>
    <recommendedName>
        <fullName evidence="3">Beta sliding clamp</fullName>
    </recommendedName>
    <alternativeName>
        <fullName evidence="11">Beta-clamp processivity factor</fullName>
    </alternativeName>
    <alternativeName>
        <fullName evidence="10">DNA polymerase III beta sliding clamp subunit</fullName>
    </alternativeName>
</protein>
<dbReference type="InterPro" id="IPR046938">
    <property type="entry name" value="DNA_clamp_sf"/>
</dbReference>
<dbReference type="Gene3D" id="3.10.150.10">
    <property type="entry name" value="DNA Polymerase III, subunit A, domain 2"/>
    <property type="match status" value="1"/>
</dbReference>
<dbReference type="SMART" id="SM00480">
    <property type="entry name" value="POL3Bc"/>
    <property type="match status" value="1"/>
</dbReference>